<dbReference type="PANTHER" id="PTHR45913:SF19">
    <property type="entry name" value="LOW QUALITY PROTEIN: ZINC FINGER BED DOMAIN-CONTAINING PROTEIN 5-LIKE"/>
    <property type="match status" value="1"/>
</dbReference>
<feature type="region of interest" description="Disordered" evidence="1">
    <location>
        <begin position="139"/>
        <end position="167"/>
    </location>
</feature>
<accession>A0A4C1VDY8</accession>
<keyword evidence="3" id="KW-1185">Reference proteome</keyword>
<evidence type="ECO:0000256" key="1">
    <source>
        <dbReference type="SAM" id="MobiDB-lite"/>
    </source>
</evidence>
<dbReference type="Proteomes" id="UP000299102">
    <property type="component" value="Unassembled WGS sequence"/>
</dbReference>
<dbReference type="PANTHER" id="PTHR45913">
    <property type="entry name" value="EPM2A-INTERACTING PROTEIN 1"/>
    <property type="match status" value="1"/>
</dbReference>
<dbReference type="EMBL" id="BGZK01000327">
    <property type="protein sequence ID" value="GBP37036.1"/>
    <property type="molecule type" value="Genomic_DNA"/>
</dbReference>
<dbReference type="AlphaFoldDB" id="A0A4C1VDY8"/>
<dbReference type="STRING" id="151549.A0A4C1VDY8"/>
<proteinExistence type="predicted"/>
<gene>
    <name evidence="2" type="primary">ZBED9</name>
    <name evidence="2" type="ORF">EVAR_31034_1</name>
</gene>
<dbReference type="OrthoDB" id="1101576at2759"/>
<name>A0A4C1VDY8_EUMVA</name>
<sequence>MSGNVKERLILNVKASRFYDLQLDESIDISNDANLLECVRYEHNDATVGDFLFSRPLPSHATVSTDGARTKTGTRTGLQARVKKTNPSIVWHHCCIHREALADKNMPEKLKTVLDDIIQVVNFNKAWLLNSRIFESDITSEENEIDEDDSDVSSEDYKDLSDESDEN</sequence>
<feature type="compositionally biased region" description="Acidic residues" evidence="1">
    <location>
        <begin position="139"/>
        <end position="154"/>
    </location>
</feature>
<evidence type="ECO:0000313" key="3">
    <source>
        <dbReference type="Proteomes" id="UP000299102"/>
    </source>
</evidence>
<comment type="caution">
    <text evidence="2">The sequence shown here is derived from an EMBL/GenBank/DDBJ whole genome shotgun (WGS) entry which is preliminary data.</text>
</comment>
<organism evidence="2 3">
    <name type="scientific">Eumeta variegata</name>
    <name type="common">Bagworm moth</name>
    <name type="synonym">Eumeta japonica</name>
    <dbReference type="NCBI Taxonomy" id="151549"/>
    <lineage>
        <taxon>Eukaryota</taxon>
        <taxon>Metazoa</taxon>
        <taxon>Ecdysozoa</taxon>
        <taxon>Arthropoda</taxon>
        <taxon>Hexapoda</taxon>
        <taxon>Insecta</taxon>
        <taxon>Pterygota</taxon>
        <taxon>Neoptera</taxon>
        <taxon>Endopterygota</taxon>
        <taxon>Lepidoptera</taxon>
        <taxon>Glossata</taxon>
        <taxon>Ditrysia</taxon>
        <taxon>Tineoidea</taxon>
        <taxon>Psychidae</taxon>
        <taxon>Oiketicinae</taxon>
        <taxon>Eumeta</taxon>
    </lineage>
</organism>
<protein>
    <submittedName>
        <fullName evidence="2">SCAN domain-containing protein 3</fullName>
    </submittedName>
</protein>
<reference evidence="2 3" key="1">
    <citation type="journal article" date="2019" name="Commun. Biol.">
        <title>The bagworm genome reveals a unique fibroin gene that provides high tensile strength.</title>
        <authorList>
            <person name="Kono N."/>
            <person name="Nakamura H."/>
            <person name="Ohtoshi R."/>
            <person name="Tomita M."/>
            <person name="Numata K."/>
            <person name="Arakawa K."/>
        </authorList>
    </citation>
    <scope>NUCLEOTIDE SEQUENCE [LARGE SCALE GENOMIC DNA]</scope>
</reference>
<evidence type="ECO:0000313" key="2">
    <source>
        <dbReference type="EMBL" id="GBP37036.1"/>
    </source>
</evidence>